<feature type="transmembrane region" description="Helical" evidence="7">
    <location>
        <begin position="248"/>
        <end position="266"/>
    </location>
</feature>
<evidence type="ECO:0000256" key="5">
    <source>
        <dbReference type="ARBA" id="ARBA00022989"/>
    </source>
</evidence>
<keyword evidence="10" id="KW-1185">Reference proteome</keyword>
<comment type="subcellular location">
    <subcellularLocation>
        <location evidence="1 7">Cell membrane</location>
        <topology evidence="1 7">Multi-pass membrane protein</topology>
    </subcellularLocation>
</comment>
<feature type="transmembrane region" description="Helical" evidence="7">
    <location>
        <begin position="526"/>
        <end position="544"/>
    </location>
</feature>
<keyword evidence="5 7" id="KW-1133">Transmembrane helix</keyword>
<evidence type="ECO:0000259" key="8">
    <source>
        <dbReference type="PROSITE" id="PS50928"/>
    </source>
</evidence>
<dbReference type="PANTHER" id="PTHR30183:SF2">
    <property type="entry name" value="IRON UTILIZATION PROTEIN"/>
    <property type="match status" value="1"/>
</dbReference>
<dbReference type="PROSITE" id="PS50928">
    <property type="entry name" value="ABC_TM1"/>
    <property type="match status" value="2"/>
</dbReference>
<dbReference type="InterPro" id="IPR000515">
    <property type="entry name" value="MetI-like"/>
</dbReference>
<dbReference type="CDD" id="cd06261">
    <property type="entry name" value="TM_PBP2"/>
    <property type="match status" value="1"/>
</dbReference>
<dbReference type="InterPro" id="IPR035906">
    <property type="entry name" value="MetI-like_sf"/>
</dbReference>
<dbReference type="RefSeq" id="WP_190698256.1">
    <property type="nucleotide sequence ID" value="NZ_JAMPKX010000001.1"/>
</dbReference>
<keyword evidence="4 7" id="KW-0812">Transmembrane</keyword>
<comment type="similarity">
    <text evidence="7">Belongs to the binding-protein-dependent transport system permease family.</text>
</comment>
<dbReference type="Proteomes" id="UP001482513">
    <property type="component" value="Unassembled WGS sequence"/>
</dbReference>
<reference evidence="9 10" key="1">
    <citation type="submission" date="2022-04" db="EMBL/GenBank/DDBJ databases">
        <title>Positive selection, recombination, and allopatry shape intraspecific diversity of widespread and dominant cyanobacteria.</title>
        <authorList>
            <person name="Wei J."/>
            <person name="Shu W."/>
            <person name="Hu C."/>
        </authorList>
    </citation>
    <scope>NUCLEOTIDE SEQUENCE [LARGE SCALE GENOMIC DNA]</scope>
    <source>
        <strain evidence="9 10">DQ-A4</strain>
    </source>
</reference>
<dbReference type="PANTHER" id="PTHR30183">
    <property type="entry name" value="MOLYBDENUM TRANSPORT SYSTEM PERMEASE PROTEIN MODB"/>
    <property type="match status" value="1"/>
</dbReference>
<evidence type="ECO:0000313" key="10">
    <source>
        <dbReference type="Proteomes" id="UP001482513"/>
    </source>
</evidence>
<feature type="transmembrane region" description="Helical" evidence="7">
    <location>
        <begin position="149"/>
        <end position="168"/>
    </location>
</feature>
<evidence type="ECO:0000256" key="6">
    <source>
        <dbReference type="ARBA" id="ARBA00023136"/>
    </source>
</evidence>
<evidence type="ECO:0000256" key="1">
    <source>
        <dbReference type="ARBA" id="ARBA00004651"/>
    </source>
</evidence>
<proteinExistence type="inferred from homology"/>
<feature type="transmembrane region" description="Helical" evidence="7">
    <location>
        <begin position="98"/>
        <end position="116"/>
    </location>
</feature>
<feature type="transmembrane region" description="Helical" evidence="7">
    <location>
        <begin position="380"/>
        <end position="398"/>
    </location>
</feature>
<feature type="transmembrane region" description="Helical" evidence="7">
    <location>
        <begin position="205"/>
        <end position="228"/>
    </location>
</feature>
<evidence type="ECO:0000256" key="3">
    <source>
        <dbReference type="ARBA" id="ARBA00022475"/>
    </source>
</evidence>
<feature type="transmembrane region" description="Helical" evidence="7">
    <location>
        <begin position="20"/>
        <end position="41"/>
    </location>
</feature>
<feature type="domain" description="ABC transmembrane type-1" evidence="8">
    <location>
        <begin position="60"/>
        <end position="267"/>
    </location>
</feature>
<accession>A0ABV0JY54</accession>
<evidence type="ECO:0000256" key="2">
    <source>
        <dbReference type="ARBA" id="ARBA00022448"/>
    </source>
</evidence>
<dbReference type="Pfam" id="PF00528">
    <property type="entry name" value="BPD_transp_1"/>
    <property type="match status" value="1"/>
</dbReference>
<dbReference type="EMBL" id="JAMPKX010000001">
    <property type="protein sequence ID" value="MEP0945461.1"/>
    <property type="molecule type" value="Genomic_DNA"/>
</dbReference>
<organism evidence="9 10">
    <name type="scientific">Leptolyngbya subtilissima DQ-A4</name>
    <dbReference type="NCBI Taxonomy" id="2933933"/>
    <lineage>
        <taxon>Bacteria</taxon>
        <taxon>Bacillati</taxon>
        <taxon>Cyanobacteriota</taxon>
        <taxon>Cyanophyceae</taxon>
        <taxon>Leptolyngbyales</taxon>
        <taxon>Leptolyngbyaceae</taxon>
        <taxon>Leptolyngbya group</taxon>
        <taxon>Leptolyngbya</taxon>
    </lineage>
</organism>
<keyword evidence="2 7" id="KW-0813">Transport</keyword>
<feature type="transmembrane region" description="Helical" evidence="7">
    <location>
        <begin position="64"/>
        <end position="86"/>
    </location>
</feature>
<feature type="transmembrane region" description="Helical" evidence="7">
    <location>
        <begin position="297"/>
        <end position="322"/>
    </location>
</feature>
<feature type="transmembrane region" description="Helical" evidence="7">
    <location>
        <begin position="334"/>
        <end position="359"/>
    </location>
</feature>
<name>A0ABV0JY54_9CYAN</name>
<evidence type="ECO:0000256" key="7">
    <source>
        <dbReference type="RuleBase" id="RU363032"/>
    </source>
</evidence>
<keyword evidence="3" id="KW-1003">Cell membrane</keyword>
<feature type="domain" description="ABC transmembrane type-1" evidence="8">
    <location>
        <begin position="338"/>
        <end position="544"/>
    </location>
</feature>
<protein>
    <submittedName>
        <fullName evidence="9">Iron ABC transporter permease</fullName>
    </submittedName>
</protein>
<keyword evidence="6 7" id="KW-0472">Membrane</keyword>
<dbReference type="Gene3D" id="1.10.3720.10">
    <property type="entry name" value="MetI-like"/>
    <property type="match status" value="2"/>
</dbReference>
<dbReference type="SUPFAM" id="SSF161098">
    <property type="entry name" value="MetI-like"/>
    <property type="match status" value="2"/>
</dbReference>
<gene>
    <name evidence="9" type="ORF">NC992_01115</name>
</gene>
<evidence type="ECO:0000256" key="4">
    <source>
        <dbReference type="ARBA" id="ARBA00022692"/>
    </source>
</evidence>
<feature type="transmembrane region" description="Helical" evidence="7">
    <location>
        <begin position="476"/>
        <end position="493"/>
    </location>
</feature>
<evidence type="ECO:0000313" key="9">
    <source>
        <dbReference type="EMBL" id="MEP0945461.1"/>
    </source>
</evidence>
<feature type="transmembrane region" description="Helical" evidence="7">
    <location>
        <begin position="418"/>
        <end position="443"/>
    </location>
</feature>
<comment type="caution">
    <text evidence="9">The sequence shown here is derived from an EMBL/GenBank/DDBJ whole genome shotgun (WGS) entry which is preliminary data.</text>
</comment>
<sequence length="553" mass="59744">MKSLGAPWKASLPRPDSWTLSVGLIALVMLLPVAIILASLFTNSSNAWGHLAVTVLPEYIRNSLVLMVGVGLGVLAIGVSTAWLVSTCQFWGRRWFEWLLLLPLAAPTYILAYVYTDTLEYFGPVQTALRGLFGWQQATDYWFPNIRSIEGAILLFSLTLYPYVYLLARVAFLEQSTATLEASRCLGCGPWSSFRTVALPLARPAIAAGTALALMETLNDFGTVAYFSVPTFTTGIYRTWFGMGDRPAAVQLSAVLLLFIFALVVLEQRSRRRARYYQGMARTISQSRYGLGGLRAVGAWLVCAAPVLLGLIIPTGLLLGMTVRNAEDTLNGDFVVLGINSLVLAVLAAVLAVLLALVMAYGLRLNGTSFLKLSVQGANLGYAVPGAVIAVGTLIPLAQFDNAIDAWMRQTFGVSTGLLLSGTIIALLFAYLVRFLAVSFGAIEAGLGKIKPSLDDAARSLGQSPNQTLMKIHRPLLGSSLLTATMLVFVDVMKELPATLIIRPFNFDTLAVRVYQYAADERLIEASAPALAIIVVGLLPVLWLSKQIANEGK</sequence>